<dbReference type="EMBL" id="BARV01040872">
    <property type="protein sequence ID" value="GAI46841.1"/>
    <property type="molecule type" value="Genomic_DNA"/>
</dbReference>
<organism evidence="1">
    <name type="scientific">marine sediment metagenome</name>
    <dbReference type="NCBI Taxonomy" id="412755"/>
    <lineage>
        <taxon>unclassified sequences</taxon>
        <taxon>metagenomes</taxon>
        <taxon>ecological metagenomes</taxon>
    </lineage>
</organism>
<gene>
    <name evidence="1" type="ORF">S06H3_62119</name>
</gene>
<name>X1PW94_9ZZZZ</name>
<comment type="caution">
    <text evidence="1">The sequence shown here is derived from an EMBL/GenBank/DDBJ whole genome shotgun (WGS) entry which is preliminary data.</text>
</comment>
<feature type="non-terminal residue" evidence="1">
    <location>
        <position position="58"/>
    </location>
</feature>
<dbReference type="AlphaFoldDB" id="X1PW94"/>
<evidence type="ECO:0000313" key="1">
    <source>
        <dbReference type="EMBL" id="GAI46841.1"/>
    </source>
</evidence>
<evidence type="ECO:0008006" key="2">
    <source>
        <dbReference type="Google" id="ProtNLM"/>
    </source>
</evidence>
<reference evidence="1" key="1">
    <citation type="journal article" date="2014" name="Front. Microbiol.">
        <title>High frequency of phylogenetically diverse reductive dehalogenase-homologous genes in deep subseafloor sedimentary metagenomes.</title>
        <authorList>
            <person name="Kawai M."/>
            <person name="Futagami T."/>
            <person name="Toyoda A."/>
            <person name="Takaki Y."/>
            <person name="Nishi S."/>
            <person name="Hori S."/>
            <person name="Arai W."/>
            <person name="Tsubouchi T."/>
            <person name="Morono Y."/>
            <person name="Uchiyama I."/>
            <person name="Ito T."/>
            <person name="Fujiyama A."/>
            <person name="Inagaki F."/>
            <person name="Takami H."/>
        </authorList>
    </citation>
    <scope>NUCLEOTIDE SEQUENCE</scope>
    <source>
        <strain evidence="1">Expedition CK06-06</strain>
    </source>
</reference>
<accession>X1PW94</accession>
<proteinExistence type="predicted"/>
<sequence length="58" mass="7137">MRILVLINYPYERGYQYSATIRWLFKYWPDPDVKVDIVDFSNIPLIHSIEKNLLRFYI</sequence>
<protein>
    <recommendedName>
        <fullName evidence="2">Glycosyltransferase subfamily 4-like N-terminal domain-containing protein</fullName>
    </recommendedName>
</protein>